<keyword evidence="2" id="KW-0732">Signal</keyword>
<reference evidence="3" key="2">
    <citation type="journal article" date="2023" name="IMA Fungus">
        <title>Comparative genomic study of the Penicillium genus elucidates a diverse pangenome and 15 lateral gene transfer events.</title>
        <authorList>
            <person name="Petersen C."/>
            <person name="Sorensen T."/>
            <person name="Nielsen M.R."/>
            <person name="Sondergaard T.E."/>
            <person name="Sorensen J.L."/>
            <person name="Fitzpatrick D.A."/>
            <person name="Frisvad J.C."/>
            <person name="Nielsen K.L."/>
        </authorList>
    </citation>
    <scope>NUCLEOTIDE SEQUENCE</scope>
    <source>
        <strain evidence="3">IBT 30761</strain>
    </source>
</reference>
<protein>
    <recommendedName>
        <fullName evidence="5">Secreted protein</fullName>
    </recommendedName>
</protein>
<name>A0A9W9JZ07_9EURO</name>
<feature type="signal peptide" evidence="2">
    <location>
        <begin position="1"/>
        <end position="18"/>
    </location>
</feature>
<sequence length="88" mass="9156">MAILLSRVLYAALGPAALRGPTSFAADEETSCCRAEAPTSTDNHRQRPADADEGAVEGSMAQGLNTLAADDVFPTDCGESVWPEPAGY</sequence>
<feature type="chain" id="PRO_5040988929" description="Secreted protein" evidence="2">
    <location>
        <begin position="19"/>
        <end position="88"/>
    </location>
</feature>
<accession>A0A9W9JZ07</accession>
<evidence type="ECO:0000256" key="2">
    <source>
        <dbReference type="SAM" id="SignalP"/>
    </source>
</evidence>
<dbReference type="Proteomes" id="UP001149074">
    <property type="component" value="Unassembled WGS sequence"/>
</dbReference>
<dbReference type="AlphaFoldDB" id="A0A9W9JZ07"/>
<organism evidence="3 4">
    <name type="scientific">Penicillium argentinense</name>
    <dbReference type="NCBI Taxonomy" id="1131581"/>
    <lineage>
        <taxon>Eukaryota</taxon>
        <taxon>Fungi</taxon>
        <taxon>Dikarya</taxon>
        <taxon>Ascomycota</taxon>
        <taxon>Pezizomycotina</taxon>
        <taxon>Eurotiomycetes</taxon>
        <taxon>Eurotiomycetidae</taxon>
        <taxon>Eurotiales</taxon>
        <taxon>Aspergillaceae</taxon>
        <taxon>Penicillium</taxon>
    </lineage>
</organism>
<reference evidence="3" key="1">
    <citation type="submission" date="2022-11" db="EMBL/GenBank/DDBJ databases">
        <authorList>
            <person name="Petersen C."/>
        </authorList>
    </citation>
    <scope>NUCLEOTIDE SEQUENCE</scope>
    <source>
        <strain evidence="3">IBT 30761</strain>
    </source>
</reference>
<dbReference type="RefSeq" id="XP_056470825.1">
    <property type="nucleotide sequence ID" value="XM_056623409.1"/>
</dbReference>
<evidence type="ECO:0008006" key="5">
    <source>
        <dbReference type="Google" id="ProtNLM"/>
    </source>
</evidence>
<feature type="region of interest" description="Disordered" evidence="1">
    <location>
        <begin position="35"/>
        <end position="57"/>
    </location>
</feature>
<keyword evidence="4" id="KW-1185">Reference proteome</keyword>
<dbReference type="GeneID" id="81362388"/>
<comment type="caution">
    <text evidence="3">The sequence shown here is derived from an EMBL/GenBank/DDBJ whole genome shotgun (WGS) entry which is preliminary data.</text>
</comment>
<evidence type="ECO:0000313" key="4">
    <source>
        <dbReference type="Proteomes" id="UP001149074"/>
    </source>
</evidence>
<dbReference type="EMBL" id="JAPQKI010000010">
    <property type="protein sequence ID" value="KAJ5086147.1"/>
    <property type="molecule type" value="Genomic_DNA"/>
</dbReference>
<evidence type="ECO:0000256" key="1">
    <source>
        <dbReference type="SAM" id="MobiDB-lite"/>
    </source>
</evidence>
<evidence type="ECO:0000313" key="3">
    <source>
        <dbReference type="EMBL" id="KAJ5086147.1"/>
    </source>
</evidence>
<gene>
    <name evidence="3" type="ORF">N7532_010918</name>
</gene>
<proteinExistence type="predicted"/>